<feature type="transmembrane region" description="Helical" evidence="5">
    <location>
        <begin position="208"/>
        <end position="229"/>
    </location>
</feature>
<keyword evidence="4 5" id="KW-0472">Membrane</keyword>
<gene>
    <name evidence="8" type="ORF">ATEG_06506</name>
</gene>
<dbReference type="Proteomes" id="UP000007963">
    <property type="component" value="Unassembled WGS sequence"/>
</dbReference>
<evidence type="ECO:0000313" key="8">
    <source>
        <dbReference type="EMBL" id="EAU33050.1"/>
    </source>
</evidence>
<dbReference type="eggNOG" id="KOG1286">
    <property type="taxonomic scope" value="Eukaryota"/>
</dbReference>
<evidence type="ECO:0000256" key="6">
    <source>
        <dbReference type="SAM" id="SignalP"/>
    </source>
</evidence>
<evidence type="ECO:0000259" key="7">
    <source>
        <dbReference type="Pfam" id="PF00324"/>
    </source>
</evidence>
<feature type="transmembrane region" description="Helical" evidence="5">
    <location>
        <begin position="381"/>
        <end position="402"/>
    </location>
</feature>
<dbReference type="InterPro" id="IPR050524">
    <property type="entry name" value="APC_YAT"/>
</dbReference>
<dbReference type="OMA" id="KEADLWT"/>
<feature type="transmembrane region" description="Helical" evidence="5">
    <location>
        <begin position="56"/>
        <end position="81"/>
    </location>
</feature>
<dbReference type="PIRSF" id="PIRSF006060">
    <property type="entry name" value="AA_transporter"/>
    <property type="match status" value="1"/>
</dbReference>
<feature type="transmembrane region" description="Helical" evidence="5">
    <location>
        <begin position="338"/>
        <end position="361"/>
    </location>
</feature>
<dbReference type="HOGENOM" id="CLU_007946_12_1_1"/>
<keyword evidence="6" id="KW-0732">Signal</keyword>
<dbReference type="GO" id="GO:0015171">
    <property type="term" value="F:amino acid transmembrane transporter activity"/>
    <property type="evidence" value="ECO:0007669"/>
    <property type="project" value="TreeGrafter"/>
</dbReference>
<dbReference type="InterPro" id="IPR004841">
    <property type="entry name" value="AA-permease/SLC12A_dom"/>
</dbReference>
<accession>Q0CIH8</accession>
<dbReference type="EMBL" id="CH476602">
    <property type="protein sequence ID" value="EAU33050.1"/>
    <property type="molecule type" value="Genomic_DNA"/>
</dbReference>
<proteinExistence type="predicted"/>
<dbReference type="RefSeq" id="XP_001215684.1">
    <property type="nucleotide sequence ID" value="XM_001215684.1"/>
</dbReference>
<keyword evidence="3 5" id="KW-1133">Transmembrane helix</keyword>
<feature type="domain" description="Amino acid permease/ SLC12A" evidence="7">
    <location>
        <begin position="6"/>
        <end position="443"/>
    </location>
</feature>
<evidence type="ECO:0000256" key="4">
    <source>
        <dbReference type="ARBA" id="ARBA00023136"/>
    </source>
</evidence>
<evidence type="ECO:0000313" key="9">
    <source>
        <dbReference type="Proteomes" id="UP000007963"/>
    </source>
</evidence>
<feature type="transmembrane region" description="Helical" evidence="5">
    <location>
        <begin position="118"/>
        <end position="139"/>
    </location>
</feature>
<evidence type="ECO:0000256" key="1">
    <source>
        <dbReference type="ARBA" id="ARBA00004141"/>
    </source>
</evidence>
<reference evidence="9" key="1">
    <citation type="submission" date="2005-09" db="EMBL/GenBank/DDBJ databases">
        <title>Annotation of the Aspergillus terreus NIH2624 genome.</title>
        <authorList>
            <person name="Birren B.W."/>
            <person name="Lander E.S."/>
            <person name="Galagan J.E."/>
            <person name="Nusbaum C."/>
            <person name="Devon K."/>
            <person name="Henn M."/>
            <person name="Ma L.-J."/>
            <person name="Jaffe D.B."/>
            <person name="Butler J."/>
            <person name="Alvarez P."/>
            <person name="Gnerre S."/>
            <person name="Grabherr M."/>
            <person name="Kleber M."/>
            <person name="Mauceli E.W."/>
            <person name="Brockman W."/>
            <person name="Rounsley S."/>
            <person name="Young S.K."/>
            <person name="LaButti K."/>
            <person name="Pushparaj V."/>
            <person name="DeCaprio D."/>
            <person name="Crawford M."/>
            <person name="Koehrsen M."/>
            <person name="Engels R."/>
            <person name="Montgomery P."/>
            <person name="Pearson M."/>
            <person name="Howarth C."/>
            <person name="Larson L."/>
            <person name="Luoma S."/>
            <person name="White J."/>
            <person name="Alvarado L."/>
            <person name="Kodira C.D."/>
            <person name="Zeng Q."/>
            <person name="Oleary S."/>
            <person name="Yandava C."/>
            <person name="Denning D.W."/>
            <person name="Nierman W.C."/>
            <person name="Milne T."/>
            <person name="Madden K."/>
        </authorList>
    </citation>
    <scope>NUCLEOTIDE SEQUENCE [LARGE SCALE GENOMIC DNA]</scope>
    <source>
        <strain evidence="9">NIH 2624 / FGSC A1156</strain>
    </source>
</reference>
<dbReference type="GeneID" id="4321936"/>
<feature type="chain" id="PRO_5004170324" description="Amino acid permease/ SLC12A domain-containing protein" evidence="6">
    <location>
        <begin position="24"/>
        <end position="499"/>
    </location>
</feature>
<keyword evidence="2 5" id="KW-0812">Transmembrane</keyword>
<evidence type="ECO:0000256" key="5">
    <source>
        <dbReference type="SAM" id="Phobius"/>
    </source>
</evidence>
<evidence type="ECO:0000256" key="3">
    <source>
        <dbReference type="ARBA" id="ARBA00022989"/>
    </source>
</evidence>
<dbReference type="AlphaFoldDB" id="Q0CIH8"/>
<dbReference type="PANTHER" id="PTHR43341:SF45">
    <property type="entry name" value="AMINO ACID TRANSPORTER (EUROFUNG)"/>
    <property type="match status" value="1"/>
</dbReference>
<feature type="transmembrane region" description="Helical" evidence="5">
    <location>
        <begin position="264"/>
        <end position="289"/>
    </location>
</feature>
<sequence length="499" mass="55366">MPSRTSILITYTVVGILVYQVLCALGEEASSLPEPSTVACHATRCYDPALGFTLGWIYWLKYLVVVPSQLTAGALVITYWLEAGPANIAIWMTVFLVLIIASNYWTSHLLGHYEFILASFKVIILLGLIILSLVLALGGGPDHDRKGFKYWSNPGAFAGDPTAFGRLRAICRTFPSAMFAYLGSELIGINILQTRNSRKAAVHGIKLTFYRILAFNIVAVALLGMLVPFDTDILNVPSDGSDRVPASAFILAIQMANVPVLPHILNACLLLFVLSSANYALCSASRTIYRLAVDKHAPSILSRTDQRGIPIYALGLCSLLASLAYLSVSTDSKVLFNYFVNLVTMFGLLTWMSILIIHVAFVRARRVQKIPDKALVFRAPFGPYGSWVALAFCILIAVVRTFDVFDQDGYPGRFNYWAFLTSYLGLPLYLALILGYKIATRCKHLRPSEVDLQNMKREDEGRESMALDGVGEEPQALSDQEKFRKSRFCTWLRAIKVKY</sequence>
<dbReference type="Pfam" id="PF00324">
    <property type="entry name" value="AA_permease"/>
    <property type="match status" value="1"/>
</dbReference>
<dbReference type="STRING" id="341663.Q0CIH8"/>
<organism evidence="8 9">
    <name type="scientific">Aspergillus terreus (strain NIH 2624 / FGSC A1156)</name>
    <dbReference type="NCBI Taxonomy" id="341663"/>
    <lineage>
        <taxon>Eukaryota</taxon>
        <taxon>Fungi</taxon>
        <taxon>Dikarya</taxon>
        <taxon>Ascomycota</taxon>
        <taxon>Pezizomycotina</taxon>
        <taxon>Eurotiomycetes</taxon>
        <taxon>Eurotiomycetidae</taxon>
        <taxon>Eurotiales</taxon>
        <taxon>Aspergillaceae</taxon>
        <taxon>Aspergillus</taxon>
        <taxon>Aspergillus subgen. Circumdati</taxon>
    </lineage>
</organism>
<feature type="transmembrane region" description="Helical" evidence="5">
    <location>
        <begin position="414"/>
        <end position="436"/>
    </location>
</feature>
<dbReference type="Gene3D" id="1.20.1740.10">
    <property type="entry name" value="Amino acid/polyamine transporter I"/>
    <property type="match status" value="1"/>
</dbReference>
<dbReference type="GO" id="GO:0016020">
    <property type="term" value="C:membrane"/>
    <property type="evidence" value="ECO:0007669"/>
    <property type="project" value="UniProtKB-SubCell"/>
</dbReference>
<protein>
    <recommendedName>
        <fullName evidence="7">Amino acid permease/ SLC12A domain-containing protein</fullName>
    </recommendedName>
</protein>
<dbReference type="OrthoDB" id="3900342at2759"/>
<evidence type="ECO:0000256" key="2">
    <source>
        <dbReference type="ARBA" id="ARBA00022692"/>
    </source>
</evidence>
<dbReference type="PANTHER" id="PTHR43341">
    <property type="entry name" value="AMINO ACID PERMEASE"/>
    <property type="match status" value="1"/>
</dbReference>
<name>Q0CIH8_ASPTN</name>
<dbReference type="VEuPathDB" id="FungiDB:ATEG_06506"/>
<feature type="transmembrane region" description="Helical" evidence="5">
    <location>
        <begin position="309"/>
        <end position="326"/>
    </location>
</feature>
<feature type="signal peptide" evidence="6">
    <location>
        <begin position="1"/>
        <end position="23"/>
    </location>
</feature>
<feature type="transmembrane region" description="Helical" evidence="5">
    <location>
        <begin position="88"/>
        <end position="106"/>
    </location>
</feature>
<comment type="subcellular location">
    <subcellularLocation>
        <location evidence="1">Membrane</location>
        <topology evidence="1">Multi-pass membrane protein</topology>
    </subcellularLocation>
</comment>